<feature type="transmembrane region" description="Helical" evidence="2">
    <location>
        <begin position="242"/>
        <end position="259"/>
    </location>
</feature>
<feature type="compositionally biased region" description="Basic and acidic residues" evidence="1">
    <location>
        <begin position="8"/>
        <end position="18"/>
    </location>
</feature>
<organism evidence="3 4">
    <name type="scientific">Pseudonocardia acidicola</name>
    <dbReference type="NCBI Taxonomy" id="2724939"/>
    <lineage>
        <taxon>Bacteria</taxon>
        <taxon>Bacillati</taxon>
        <taxon>Actinomycetota</taxon>
        <taxon>Actinomycetes</taxon>
        <taxon>Pseudonocardiales</taxon>
        <taxon>Pseudonocardiaceae</taxon>
        <taxon>Pseudonocardia</taxon>
    </lineage>
</organism>
<feature type="transmembrane region" description="Helical" evidence="2">
    <location>
        <begin position="280"/>
        <end position="313"/>
    </location>
</feature>
<protein>
    <recommendedName>
        <fullName evidence="5">5,10-methylene-tetrahydrofolate dehydrogenase/Methenyl tetrahydrofolate cyclohydrolase</fullName>
    </recommendedName>
</protein>
<evidence type="ECO:0000313" key="4">
    <source>
        <dbReference type="Proteomes" id="UP000820669"/>
    </source>
</evidence>
<feature type="region of interest" description="Disordered" evidence="1">
    <location>
        <begin position="1"/>
        <end position="25"/>
    </location>
</feature>
<evidence type="ECO:0000313" key="3">
    <source>
        <dbReference type="EMBL" id="NMI01892.1"/>
    </source>
</evidence>
<keyword evidence="2" id="KW-1133">Transmembrane helix</keyword>
<dbReference type="Proteomes" id="UP000820669">
    <property type="component" value="Unassembled WGS sequence"/>
</dbReference>
<keyword evidence="2" id="KW-0812">Transmembrane</keyword>
<dbReference type="RefSeq" id="WP_169385401.1">
    <property type="nucleotide sequence ID" value="NZ_JAAXLA010000107.1"/>
</dbReference>
<sequence>MATTPAPDSRRAERRPGHPPDGTRTLLIGIIADPGLPTEIARRLAEHLPDALVERSGDRLRCRVVVVSKNLSRGDRPGERLIDVGKELRAREGWDFAVVLTDLPLQTPHGQLVADLSRQADVAVIAIPGLSMVRPAEHARDLVVRLLLEWVGELPGDGDRARRYPAAPPLQQVAPPYPDIDLRLTTPAGRLRLLAAMVWINRPWRLVSGLHSALAATLITAAFGVVSNSVWALSAALGAERLWVATGLSLTAVVAWLILNHHLWQHPESREPTEHRLIRLFNAATLLTLAIGCLVAYLVLFAALLLTTWFFVVPQVLATSIDHPAGFADQVRLAWLVASLATLAGAFGAGLESSDTVRSATYGARVRHRIRSAARNPEVAAGGRC</sequence>
<evidence type="ECO:0008006" key="5">
    <source>
        <dbReference type="Google" id="ProtNLM"/>
    </source>
</evidence>
<keyword evidence="2" id="KW-0472">Membrane</keyword>
<gene>
    <name evidence="3" type="ORF">HF526_32035</name>
</gene>
<keyword evidence="4" id="KW-1185">Reference proteome</keyword>
<proteinExistence type="predicted"/>
<dbReference type="EMBL" id="JAAXLA010000107">
    <property type="protein sequence ID" value="NMI01892.1"/>
    <property type="molecule type" value="Genomic_DNA"/>
</dbReference>
<evidence type="ECO:0000256" key="1">
    <source>
        <dbReference type="SAM" id="MobiDB-lite"/>
    </source>
</evidence>
<reference evidence="3 4" key="1">
    <citation type="submission" date="2020-04" db="EMBL/GenBank/DDBJ databases">
        <authorList>
            <person name="Klaysubun C."/>
            <person name="Duangmal K."/>
            <person name="Lipun K."/>
        </authorList>
    </citation>
    <scope>NUCLEOTIDE SEQUENCE [LARGE SCALE GENOMIC DNA]</scope>
    <source>
        <strain evidence="3 4">K10HN5</strain>
    </source>
</reference>
<comment type="caution">
    <text evidence="3">The sequence shown here is derived from an EMBL/GenBank/DDBJ whole genome shotgun (WGS) entry which is preliminary data.</text>
</comment>
<feature type="transmembrane region" description="Helical" evidence="2">
    <location>
        <begin position="333"/>
        <end position="351"/>
    </location>
</feature>
<accession>A0ABX1SK40</accession>
<evidence type="ECO:0000256" key="2">
    <source>
        <dbReference type="SAM" id="Phobius"/>
    </source>
</evidence>
<name>A0ABX1SK40_9PSEU</name>
<feature type="transmembrane region" description="Helical" evidence="2">
    <location>
        <begin position="212"/>
        <end position="236"/>
    </location>
</feature>